<organism evidence="3 4">
    <name type="scientific">Deinococcus deserti (strain DSM 17065 / CIP 109153 / LMG 22923 / VCD115)</name>
    <dbReference type="NCBI Taxonomy" id="546414"/>
    <lineage>
        <taxon>Bacteria</taxon>
        <taxon>Thermotogati</taxon>
        <taxon>Deinococcota</taxon>
        <taxon>Deinococci</taxon>
        <taxon>Deinococcales</taxon>
        <taxon>Deinococcaceae</taxon>
        <taxon>Deinococcus</taxon>
    </lineage>
</organism>
<evidence type="ECO:0000313" key="3">
    <source>
        <dbReference type="EMBL" id="ACO47496.1"/>
    </source>
</evidence>
<feature type="compositionally biased region" description="Low complexity" evidence="1">
    <location>
        <begin position="26"/>
        <end position="37"/>
    </location>
</feature>
<dbReference type="KEGG" id="ddr:Deide_1p00891"/>
<dbReference type="AlphaFoldDB" id="C1D257"/>
<proteinExistence type="predicted"/>
<name>C1D257_DEIDV</name>
<dbReference type="RefSeq" id="WP_012694619.1">
    <property type="nucleotide sequence ID" value="NC_012527.1"/>
</dbReference>
<protein>
    <submittedName>
        <fullName evidence="3">Uncharacterized protein</fullName>
    </submittedName>
</protein>
<accession>C1D257</accession>
<feature type="compositionally biased region" description="Polar residues" evidence="1">
    <location>
        <begin position="102"/>
        <end position="119"/>
    </location>
</feature>
<feature type="chain" id="PRO_5002908318" evidence="2">
    <location>
        <begin position="22"/>
        <end position="201"/>
    </location>
</feature>
<keyword evidence="4" id="KW-1185">Reference proteome</keyword>
<keyword evidence="2" id="KW-0732">Signal</keyword>
<sequence length="201" mass="21322">MRHTILTPLLALTVLAGTASATSSTSAQRQVAAQAHQRPAEHQAAHQNQTRAGDNRGTERPAQTGMHRPDARQGRVTGQHQRGAQAHNPRGMHIQPARPSDQRGTSNSPQAQQGGTLNQLGGALRGATRVTFYNGDPLKGAQPTQTIQLTGSPESQATALNRAAQQASFAVIERPGGRVVVDLKATSTQPGQPAPRTPRRR</sequence>
<dbReference type="HOGENOM" id="CLU_1358584_0_0_0"/>
<gene>
    <name evidence="3" type="ordered locus">Deide_1p00891</name>
</gene>
<evidence type="ECO:0000313" key="4">
    <source>
        <dbReference type="Proteomes" id="UP000002208"/>
    </source>
</evidence>
<geneLocation type="plasmid" evidence="4">
    <name>pDeide1</name>
</geneLocation>
<reference evidence="3 4" key="1">
    <citation type="journal article" date="2009" name="PLoS Genet.">
        <title>Alliance of proteomics and genomics to unravel the specificities of Sahara bacterium Deinococcus deserti.</title>
        <authorList>
            <person name="de Groot A."/>
            <person name="Dulermo R."/>
            <person name="Ortet P."/>
            <person name="Blanchard L."/>
            <person name="Guerin P."/>
            <person name="Fernandez B."/>
            <person name="Vacherie B."/>
            <person name="Dossat C."/>
            <person name="Jolivet E."/>
            <person name="Siguier P."/>
            <person name="Chandler M."/>
            <person name="Barakat M."/>
            <person name="Dedieu A."/>
            <person name="Barbe V."/>
            <person name="Heulin T."/>
            <person name="Sommer S."/>
            <person name="Achouak W."/>
            <person name="Armengaud J."/>
        </authorList>
    </citation>
    <scope>NUCLEOTIDE SEQUENCE [LARGE SCALE GENOMIC DNA]</scope>
    <source>
        <strain evidence="4">DSM 17065 / CIP 109153 / LMG 22923 / VCD115</strain>
        <plasmid evidence="4">pDeide1</plasmid>
    </source>
</reference>
<feature type="region of interest" description="Disordered" evidence="1">
    <location>
        <begin position="26"/>
        <end position="119"/>
    </location>
</feature>
<feature type="signal peptide" evidence="2">
    <location>
        <begin position="1"/>
        <end position="21"/>
    </location>
</feature>
<dbReference type="OrthoDB" id="72555at2"/>
<evidence type="ECO:0000256" key="1">
    <source>
        <dbReference type="SAM" id="MobiDB-lite"/>
    </source>
</evidence>
<dbReference type="EMBL" id="CP001115">
    <property type="protein sequence ID" value="ACO47496.1"/>
    <property type="molecule type" value="Genomic_DNA"/>
</dbReference>
<evidence type="ECO:0000256" key="2">
    <source>
        <dbReference type="SAM" id="SignalP"/>
    </source>
</evidence>
<dbReference type="Proteomes" id="UP000002208">
    <property type="component" value="Plasmid 1"/>
</dbReference>
<keyword evidence="3" id="KW-0614">Plasmid</keyword>